<organism evidence="3 4">
    <name type="scientific">Staphylococcus phage Twort (strain DSM 17442 / HER 48)</name>
    <name type="common">Bacteriophage Twort</name>
    <dbReference type="NCBI Taxonomy" id="2908167"/>
    <lineage>
        <taxon>Viruses</taxon>
        <taxon>Duplodnaviria</taxon>
        <taxon>Heunggongvirae</taxon>
        <taxon>Uroviricota</taxon>
        <taxon>Caudoviricetes</taxon>
        <taxon>Herelleviridae</taxon>
        <taxon>Twortvirinae</taxon>
        <taxon>Twortvirus</taxon>
        <taxon>Twortvirus twort</taxon>
    </lineage>
</organism>
<keyword evidence="1" id="KW-0472">Membrane</keyword>
<keyword evidence="1" id="KW-1133">Transmembrane helix</keyword>
<keyword evidence="1" id="KW-0812">Transmembrane</keyword>
<name>A0A6H0X5M4_BPTWO</name>
<dbReference type="KEGG" id="vg:5130420"/>
<dbReference type="Proteomes" id="UP000503318">
    <property type="component" value="Segment"/>
</dbReference>
<feature type="transmembrane region" description="Helical" evidence="1">
    <location>
        <begin position="30"/>
        <end position="52"/>
    </location>
</feature>
<evidence type="ECO:0000313" key="2">
    <source>
        <dbReference type="EMBL" id="QIW89202.1"/>
    </source>
</evidence>
<sequence>MILILVLLTINLICLIIIGNSILELEGKRALVNCILFSVPVIAIVVCIYSLVLECWL</sequence>
<reference evidence="3 4" key="1">
    <citation type="submission" date="2020-03" db="EMBL/GenBank/DDBJ databases">
        <title>Variable regions in the genome of staphylococcal bacteriophage Twort.</title>
        <authorList>
            <person name="Glowacka-Rutkowska A."/>
            <person name="Gawor J."/>
            <person name="Lobocka M."/>
        </authorList>
    </citation>
    <scope>NUCLEOTIDE SEQUENCE [LARGE SCALE GENOMIC DNA]</scope>
</reference>
<dbReference type="EMBL" id="MT151386">
    <property type="protein sequence ID" value="QIW89219.1"/>
    <property type="molecule type" value="Genomic_DNA"/>
</dbReference>
<evidence type="ECO:0000313" key="3">
    <source>
        <dbReference type="EMBL" id="QIW89219.1"/>
    </source>
</evidence>
<accession>A0A6H0X5M4</accession>
<gene>
    <name evidence="2" type="ORF">TwortDSMZ_008</name>
    <name evidence="3" type="ORF">TwortDSMZ_197</name>
</gene>
<dbReference type="RefSeq" id="YP_238655.1">
    <property type="nucleotide sequence ID" value="NC_007021.1"/>
</dbReference>
<evidence type="ECO:0000313" key="4">
    <source>
        <dbReference type="Proteomes" id="UP000503318"/>
    </source>
</evidence>
<evidence type="ECO:0000256" key="1">
    <source>
        <dbReference type="SAM" id="Phobius"/>
    </source>
</evidence>
<feature type="transmembrane region" description="Helical" evidence="1">
    <location>
        <begin position="6"/>
        <end position="23"/>
    </location>
</feature>
<proteinExistence type="predicted"/>
<protein>
    <submittedName>
        <fullName evidence="3">Uncharacterized protein</fullName>
    </submittedName>
</protein>
<organismHost>
    <name type="scientific">Twortvirus twort</name>
    <dbReference type="NCBI Taxonomy" id="55510"/>
</organismHost>
<dbReference type="EMBL" id="MT151386">
    <property type="protein sequence ID" value="QIW89202.1"/>
    <property type="molecule type" value="Genomic_DNA"/>
</dbReference>